<organism evidence="1 2">
    <name type="scientific">Folsomia candida</name>
    <name type="common">Springtail</name>
    <dbReference type="NCBI Taxonomy" id="158441"/>
    <lineage>
        <taxon>Eukaryota</taxon>
        <taxon>Metazoa</taxon>
        <taxon>Ecdysozoa</taxon>
        <taxon>Arthropoda</taxon>
        <taxon>Hexapoda</taxon>
        <taxon>Collembola</taxon>
        <taxon>Entomobryomorpha</taxon>
        <taxon>Isotomoidea</taxon>
        <taxon>Isotomidae</taxon>
        <taxon>Proisotominae</taxon>
        <taxon>Folsomia</taxon>
    </lineage>
</organism>
<dbReference type="Gene3D" id="3.80.10.10">
    <property type="entry name" value="Ribonuclease Inhibitor"/>
    <property type="match status" value="1"/>
</dbReference>
<dbReference type="OrthoDB" id="2870744at2759"/>
<evidence type="ECO:0000313" key="1">
    <source>
        <dbReference type="EMBL" id="OXA40197.1"/>
    </source>
</evidence>
<dbReference type="AlphaFoldDB" id="A0A226D630"/>
<reference evidence="1 2" key="1">
    <citation type="submission" date="2015-12" db="EMBL/GenBank/DDBJ databases">
        <title>The genome of Folsomia candida.</title>
        <authorList>
            <person name="Faddeeva A."/>
            <person name="Derks M.F."/>
            <person name="Anvar Y."/>
            <person name="Smit S."/>
            <person name="Van Straalen N."/>
            <person name="Roelofs D."/>
        </authorList>
    </citation>
    <scope>NUCLEOTIDE SEQUENCE [LARGE SCALE GENOMIC DNA]</scope>
    <source>
        <strain evidence="1 2">VU population</strain>
        <tissue evidence="1">Whole body</tissue>
    </source>
</reference>
<proteinExistence type="predicted"/>
<evidence type="ECO:0000313" key="2">
    <source>
        <dbReference type="Proteomes" id="UP000198287"/>
    </source>
</evidence>
<accession>A0A226D630</accession>
<sequence length="488" mass="55532">MESQGKINAQQIALNNPIILSEILKQSSAPLKNCRLVSHFWNKVVLSLPNTRLVLNLNSKDEYEKDPFPFFELCYTLDDRLAKRISAHTDPISRDVTYAFSAKLMHLGLRFSDRIQILDMRIYFEHGLKPIFQVLKNSCPNLKQLRIRCGYRVDKHGVIPDGEVPLPQKPNLTVFELRSTTGTPSPTLTTFTQLVVNASPNLRKVTLPLGFYPDLETLKFIDSLTLEVDSFRQLDVALTDFKPSDLTRMVGQVGGQLVHLAFCYFYADGRYGASNDRDLNNSTQSGFHLPEKMSKLRTFKNDMVDIVHHADLWEDVKGMPAMEMLKLGKISKRSKSVDTILKNRPETERISTSVTDLRIHELHDPGLLEGFKTAFPNLKTLWVDNKEAGMKLGVVLKACMGWSGLNHLHIRLPTYAKKTWDIIKPLLDSMELYKEAEMYVFKDVLVAMKGMEKVVIHGLHFGDKSRENILDVLSSNGMPVSKFKMVHE</sequence>
<gene>
    <name evidence="1" type="ORF">Fcan01_25051</name>
</gene>
<dbReference type="Proteomes" id="UP000198287">
    <property type="component" value="Unassembled WGS sequence"/>
</dbReference>
<comment type="caution">
    <text evidence="1">The sequence shown here is derived from an EMBL/GenBank/DDBJ whole genome shotgun (WGS) entry which is preliminary data.</text>
</comment>
<dbReference type="InterPro" id="IPR032675">
    <property type="entry name" value="LRR_dom_sf"/>
</dbReference>
<protein>
    <recommendedName>
        <fullName evidence="3">F-box domain-containing protein</fullName>
    </recommendedName>
</protein>
<evidence type="ECO:0008006" key="3">
    <source>
        <dbReference type="Google" id="ProtNLM"/>
    </source>
</evidence>
<keyword evidence="2" id="KW-1185">Reference proteome</keyword>
<name>A0A226D630_FOLCA</name>
<dbReference type="EMBL" id="LNIX01000034">
    <property type="protein sequence ID" value="OXA40197.1"/>
    <property type="molecule type" value="Genomic_DNA"/>
</dbReference>